<feature type="transmembrane region" description="Helical" evidence="6">
    <location>
        <begin position="319"/>
        <end position="339"/>
    </location>
</feature>
<keyword evidence="9" id="KW-1185">Reference proteome</keyword>
<keyword evidence="4 6" id="KW-0472">Membrane</keyword>
<reference evidence="8 9" key="1">
    <citation type="submission" date="2022-10" db="EMBL/GenBank/DDBJ databases">
        <title>The complete genomes of actinobacterial strains from the NBC collection.</title>
        <authorList>
            <person name="Joergensen T.S."/>
            <person name="Alvarez Arevalo M."/>
            <person name="Sterndorff E.B."/>
            <person name="Faurdal D."/>
            <person name="Vuksanovic O."/>
            <person name="Mourched A.-S."/>
            <person name="Charusanti P."/>
            <person name="Shaw S."/>
            <person name="Blin K."/>
            <person name="Weber T."/>
        </authorList>
    </citation>
    <scope>NUCLEOTIDE SEQUENCE [LARGE SCALE GENOMIC DNA]</scope>
    <source>
        <strain evidence="8 9">NBC_00319</strain>
    </source>
</reference>
<name>A0AAU4K5H8_9NOCA</name>
<dbReference type="AlphaFoldDB" id="A0AAU4K5H8"/>
<feature type="transmembrane region" description="Helical" evidence="6">
    <location>
        <begin position="296"/>
        <end position="313"/>
    </location>
</feature>
<dbReference type="KEGG" id="whr:OG579_05865"/>
<protein>
    <submittedName>
        <fullName evidence="8">Phosphatase PAP2 family protein</fullName>
    </submittedName>
</protein>
<feature type="transmembrane region" description="Helical" evidence="6">
    <location>
        <begin position="49"/>
        <end position="67"/>
    </location>
</feature>
<evidence type="ECO:0000256" key="1">
    <source>
        <dbReference type="ARBA" id="ARBA00004141"/>
    </source>
</evidence>
<dbReference type="SUPFAM" id="SSF48317">
    <property type="entry name" value="Acid phosphatase/Vanadium-dependent haloperoxidase"/>
    <property type="match status" value="1"/>
</dbReference>
<evidence type="ECO:0000256" key="2">
    <source>
        <dbReference type="ARBA" id="ARBA00022692"/>
    </source>
</evidence>
<accession>A0AAU4K5H8</accession>
<sequence length="377" mass="41092">MTDLRSPTQTGTDTTTGTSSPGAVRLRRAAIAVWALVVATLAGTRVMSFGFVPIMVVVVTGLAAASIGRRNPLLVVRDWLPFGLVLFAYESTRGTAAFLGMPTRWHLAVDADRWMFGVVPTVWLQEHLKHADPQWWEIITSVVYMSYFIVPYALAGWLWLRDRTAWKKFVTRFVALFFLGLVGYILVPAAPPWAAAQCTAEQVVGGPAFPPCITGTPENVPGGGVLGPMTPDDPAAKPFIERISSRGWDVLHIGPVRDVIEVGQERSNQVAAIPSLHAGLTGLLAMFMWRRVGPRGRILWVGYAAAMAFTLVYSAEHYVFDLILGWSLAALVMVGCAAVERRWARRTTRHGVDEGRDQDDPVGATQAAGEPSVDRVG</sequence>
<dbReference type="PANTHER" id="PTHR31310:SF7">
    <property type="entry name" value="PA-PHOSPHATASE RELATED-FAMILY PROTEIN DDB_G0268928"/>
    <property type="match status" value="1"/>
</dbReference>
<feature type="domain" description="Inositolphosphotransferase Aur1/Ipt1" evidence="7">
    <location>
        <begin position="264"/>
        <end position="333"/>
    </location>
</feature>
<dbReference type="InterPro" id="IPR026841">
    <property type="entry name" value="Aur1/Ipt1"/>
</dbReference>
<evidence type="ECO:0000256" key="3">
    <source>
        <dbReference type="ARBA" id="ARBA00022989"/>
    </source>
</evidence>
<evidence type="ECO:0000259" key="7">
    <source>
        <dbReference type="Pfam" id="PF14378"/>
    </source>
</evidence>
<organism evidence="8 9">
    <name type="scientific">Williamsia herbipolensis</name>
    <dbReference type="NCBI Taxonomy" id="1603258"/>
    <lineage>
        <taxon>Bacteria</taxon>
        <taxon>Bacillati</taxon>
        <taxon>Actinomycetota</taxon>
        <taxon>Actinomycetes</taxon>
        <taxon>Mycobacteriales</taxon>
        <taxon>Nocardiaceae</taxon>
        <taxon>Williamsia</taxon>
    </lineage>
</organism>
<dbReference type="Pfam" id="PF14378">
    <property type="entry name" value="PAP2_3"/>
    <property type="match status" value="2"/>
</dbReference>
<evidence type="ECO:0000313" key="9">
    <source>
        <dbReference type="Proteomes" id="UP001432128"/>
    </source>
</evidence>
<dbReference type="Proteomes" id="UP001432128">
    <property type="component" value="Chromosome"/>
</dbReference>
<keyword evidence="2 6" id="KW-0812">Transmembrane</keyword>
<feature type="transmembrane region" description="Helical" evidence="6">
    <location>
        <begin position="271"/>
        <end position="289"/>
    </location>
</feature>
<feature type="transmembrane region" description="Helical" evidence="6">
    <location>
        <begin position="138"/>
        <end position="160"/>
    </location>
</feature>
<comment type="subcellular location">
    <subcellularLocation>
        <location evidence="1">Membrane</location>
        <topology evidence="1">Multi-pass membrane protein</topology>
    </subcellularLocation>
</comment>
<evidence type="ECO:0000256" key="5">
    <source>
        <dbReference type="SAM" id="MobiDB-lite"/>
    </source>
</evidence>
<dbReference type="InterPro" id="IPR036938">
    <property type="entry name" value="PAP2/HPO_sf"/>
</dbReference>
<evidence type="ECO:0000256" key="4">
    <source>
        <dbReference type="ARBA" id="ARBA00023136"/>
    </source>
</evidence>
<dbReference type="PANTHER" id="PTHR31310">
    <property type="match status" value="1"/>
</dbReference>
<dbReference type="EMBL" id="CP108021">
    <property type="protein sequence ID" value="WUM21321.1"/>
    <property type="molecule type" value="Genomic_DNA"/>
</dbReference>
<gene>
    <name evidence="8" type="ORF">OG579_05865</name>
</gene>
<dbReference type="InterPro" id="IPR052185">
    <property type="entry name" value="IPC_Synthase-Related"/>
</dbReference>
<feature type="domain" description="Inositolphosphotransferase Aur1/Ipt1" evidence="7">
    <location>
        <begin position="117"/>
        <end position="195"/>
    </location>
</feature>
<feature type="region of interest" description="Disordered" evidence="5">
    <location>
        <begin position="348"/>
        <end position="377"/>
    </location>
</feature>
<feature type="compositionally biased region" description="Basic and acidic residues" evidence="5">
    <location>
        <begin position="350"/>
        <end position="359"/>
    </location>
</feature>
<keyword evidence="3 6" id="KW-1133">Transmembrane helix</keyword>
<evidence type="ECO:0000256" key="6">
    <source>
        <dbReference type="SAM" id="Phobius"/>
    </source>
</evidence>
<feature type="transmembrane region" description="Helical" evidence="6">
    <location>
        <begin position="169"/>
        <end position="187"/>
    </location>
</feature>
<dbReference type="GO" id="GO:0016020">
    <property type="term" value="C:membrane"/>
    <property type="evidence" value="ECO:0007669"/>
    <property type="project" value="UniProtKB-SubCell"/>
</dbReference>
<feature type="region of interest" description="Disordered" evidence="5">
    <location>
        <begin position="1"/>
        <end position="21"/>
    </location>
</feature>
<dbReference type="RefSeq" id="WP_328858419.1">
    <property type="nucleotide sequence ID" value="NZ_CP108021.1"/>
</dbReference>
<dbReference type="Gene3D" id="1.20.144.10">
    <property type="entry name" value="Phosphatidic acid phosphatase type 2/haloperoxidase"/>
    <property type="match status" value="1"/>
</dbReference>
<proteinExistence type="predicted"/>
<evidence type="ECO:0000313" key="8">
    <source>
        <dbReference type="EMBL" id="WUM21321.1"/>
    </source>
</evidence>